<organism evidence="1">
    <name type="scientific">Archaeoglobus fulgidus</name>
    <dbReference type="NCBI Taxonomy" id="2234"/>
    <lineage>
        <taxon>Archaea</taxon>
        <taxon>Methanobacteriati</taxon>
        <taxon>Methanobacteriota</taxon>
        <taxon>Archaeoglobi</taxon>
        <taxon>Archaeoglobales</taxon>
        <taxon>Archaeoglobaceae</taxon>
        <taxon>Archaeoglobus</taxon>
    </lineage>
</organism>
<comment type="caution">
    <text evidence="1">The sequence shown here is derived from an EMBL/GenBank/DDBJ whole genome shotgun (WGS) entry which is preliminary data.</text>
</comment>
<protein>
    <recommendedName>
        <fullName evidence="2">RCK N-terminal domain-containing protein</fullName>
    </recommendedName>
</protein>
<name>A0A7J3M2F6_ARCFL</name>
<dbReference type="AlphaFoldDB" id="A0A7J3M2F6"/>
<dbReference type="EMBL" id="DSYZ01000103">
    <property type="protein sequence ID" value="HGT83147.1"/>
    <property type="molecule type" value="Genomic_DNA"/>
</dbReference>
<evidence type="ECO:0008006" key="2">
    <source>
        <dbReference type="Google" id="ProtNLM"/>
    </source>
</evidence>
<proteinExistence type="predicted"/>
<reference evidence="1" key="1">
    <citation type="journal article" date="2020" name="mSystems">
        <title>Genome- and Community-Level Interaction Insights into Carbon Utilization and Element Cycling Functions of Hydrothermarchaeota in Hydrothermal Sediment.</title>
        <authorList>
            <person name="Zhou Z."/>
            <person name="Liu Y."/>
            <person name="Xu W."/>
            <person name="Pan J."/>
            <person name="Luo Z.H."/>
            <person name="Li M."/>
        </authorList>
    </citation>
    <scope>NUCLEOTIDE SEQUENCE [LARGE SCALE GENOMIC DNA]</scope>
    <source>
        <strain evidence="1">SpSt-587</strain>
    </source>
</reference>
<gene>
    <name evidence="1" type="ORF">ENT52_05420</name>
</gene>
<sequence>MDIVVGGGRFGLKAVEFLLAKKRDFLVLDPSNDCEVAKAFKDKFVKARAEDLPKFAEKFKPDWIFPTAPIHVVAEAIKHRFKPWNEKVNEILAGLPMKVVVSAGKGSVVVSYNRDEICIENCSSPEVCPVTKIKRPCAMFELIKFACNEAKVLVSHQLAPGIGAIKGEEFLALLREAERAEKIVVATACKCHGVITALRT</sequence>
<accession>A0A7J3M2F6</accession>
<evidence type="ECO:0000313" key="1">
    <source>
        <dbReference type="EMBL" id="HGT83147.1"/>
    </source>
</evidence>